<proteinExistence type="predicted"/>
<dbReference type="EMBL" id="CP121689">
    <property type="protein sequence ID" value="WZL76680.1"/>
    <property type="molecule type" value="Genomic_DNA"/>
</dbReference>
<evidence type="ECO:0000313" key="3">
    <source>
        <dbReference type="Proteomes" id="UP001461341"/>
    </source>
</evidence>
<keyword evidence="3" id="KW-1185">Reference proteome</keyword>
<dbReference type="Proteomes" id="UP001461341">
    <property type="component" value="Chromosome"/>
</dbReference>
<reference evidence="2 3" key="1">
    <citation type="submission" date="2023-03" db="EMBL/GenBank/DDBJ databases">
        <title>Novel Species.</title>
        <authorList>
            <person name="Ma S."/>
        </authorList>
    </citation>
    <scope>NUCLEOTIDE SEQUENCE [LARGE SCALE GENOMIC DNA]</scope>
    <source>
        <strain evidence="2 3">B11</strain>
    </source>
</reference>
<sequence length="108" mass="13226">MVVDVVGRIRELERKKEQEIREAEREAARILQEAEVRIREMEEKLIQETQEEIELMRKSRIEDIQKEAARIRKEYEEQAMNFERHFAGRLPEMVNFLLEKVWTEYGYQ</sequence>
<evidence type="ECO:0000256" key="1">
    <source>
        <dbReference type="SAM" id="Coils"/>
    </source>
</evidence>
<gene>
    <name evidence="2" type="ORF">QBE54_02795</name>
</gene>
<dbReference type="RefSeq" id="WP_369018845.1">
    <property type="nucleotide sequence ID" value="NZ_CP121689.1"/>
</dbReference>
<name>A0ABZ2YCE9_9BACT</name>
<accession>A0ABZ2YCE9</accession>
<dbReference type="Gene3D" id="1.20.5.2950">
    <property type="match status" value="1"/>
</dbReference>
<evidence type="ECO:0000313" key="2">
    <source>
        <dbReference type="EMBL" id="WZL76680.1"/>
    </source>
</evidence>
<protein>
    <submittedName>
        <fullName evidence="2">Uncharacterized protein</fullName>
    </submittedName>
</protein>
<feature type="coiled-coil region" evidence="1">
    <location>
        <begin position="2"/>
        <end position="81"/>
    </location>
</feature>
<keyword evidence="1" id="KW-0175">Coiled coil</keyword>
<organism evidence="2 3">
    <name type="scientific">Thermatribacter velox</name>
    <dbReference type="NCBI Taxonomy" id="3039681"/>
    <lineage>
        <taxon>Bacteria</taxon>
        <taxon>Pseudomonadati</taxon>
        <taxon>Atribacterota</taxon>
        <taxon>Atribacteria</taxon>
        <taxon>Atribacterales</taxon>
        <taxon>Thermatribacteraceae</taxon>
        <taxon>Thermatribacter</taxon>
    </lineage>
</organism>